<keyword evidence="4 5" id="KW-0046">Antibiotic resistance</keyword>
<dbReference type="Proteomes" id="UP001549257">
    <property type="component" value="Unassembled WGS sequence"/>
</dbReference>
<comment type="caution">
    <text evidence="7">The sequence shown here is derived from an EMBL/GenBank/DDBJ whole genome shotgun (WGS) entry which is preliminary data.</text>
</comment>
<protein>
    <recommendedName>
        <fullName evidence="5">Beta-lactamase</fullName>
        <ecNumber evidence="5">3.5.2.6</ecNumber>
    </recommendedName>
</protein>
<dbReference type="PROSITE" id="PS00336">
    <property type="entry name" value="BETA_LACTAMASE_C"/>
    <property type="match status" value="1"/>
</dbReference>
<organism evidence="7 8">
    <name type="scientific">Conyzicola nivalis</name>
    <dbReference type="NCBI Taxonomy" id="1477021"/>
    <lineage>
        <taxon>Bacteria</taxon>
        <taxon>Bacillati</taxon>
        <taxon>Actinomycetota</taxon>
        <taxon>Actinomycetes</taxon>
        <taxon>Micrococcales</taxon>
        <taxon>Microbacteriaceae</taxon>
        <taxon>Conyzicola</taxon>
    </lineage>
</organism>
<dbReference type="PANTHER" id="PTHR46825">
    <property type="entry name" value="D-ALANYL-D-ALANINE-CARBOXYPEPTIDASE/ENDOPEPTIDASE AMPH"/>
    <property type="match status" value="1"/>
</dbReference>
<evidence type="ECO:0000256" key="4">
    <source>
        <dbReference type="ARBA" id="ARBA00023251"/>
    </source>
</evidence>
<name>A0ABV2QJD1_9MICO</name>
<keyword evidence="3 5" id="KW-0378">Hydrolase</keyword>
<accession>A0ABV2QJD1</accession>
<dbReference type="Pfam" id="PF00144">
    <property type="entry name" value="Beta-lactamase"/>
    <property type="match status" value="1"/>
</dbReference>
<dbReference type="PANTHER" id="PTHR46825:SF9">
    <property type="entry name" value="BETA-LACTAMASE-RELATED DOMAIN-CONTAINING PROTEIN"/>
    <property type="match status" value="1"/>
</dbReference>
<dbReference type="InterPro" id="IPR001586">
    <property type="entry name" value="Beta-lactam_class-C_AS"/>
</dbReference>
<proteinExistence type="inferred from homology"/>
<dbReference type="InterPro" id="IPR001466">
    <property type="entry name" value="Beta-lactam-related"/>
</dbReference>
<evidence type="ECO:0000256" key="5">
    <source>
        <dbReference type="RuleBase" id="RU361140"/>
    </source>
</evidence>
<comment type="catalytic activity">
    <reaction evidence="1 5">
        <text>a beta-lactam + H2O = a substituted beta-amino acid</text>
        <dbReference type="Rhea" id="RHEA:20401"/>
        <dbReference type="ChEBI" id="CHEBI:15377"/>
        <dbReference type="ChEBI" id="CHEBI:35627"/>
        <dbReference type="ChEBI" id="CHEBI:140347"/>
        <dbReference type="EC" id="3.5.2.6"/>
    </reaction>
</comment>
<sequence length="330" mass="34551">MSDIVSGDAELATRLNRHVRHRAPAAVALVTPGATTLAARAAALNSDFEIGSISKAITGLLYRDALTRGEIAHDATLGDHLQLGECSAAAVTLESLSTHHSGLPGLPPSFHVAKRTVALWRHGTNPYGDSLEELLAMTRDVRVGPPRAHYSNLGFMLLGHAIASAAGTTYDDLVRDRIVVPLDLRDTYTPATADQVRSDAVEGSGKSWIRREPWTGEALGPAGGIRSSITDMARLTAAILDGSAPGTDALDPTTAFGPRVGIGAAWITVEMKGRPITWHNGGTGGFRSWIGIDRAAGTGAVVLSATTSAVDRAGFAFLTDPGLDPSRPSR</sequence>
<evidence type="ECO:0000313" key="7">
    <source>
        <dbReference type="EMBL" id="MET4581156.1"/>
    </source>
</evidence>
<keyword evidence="8" id="KW-1185">Reference proteome</keyword>
<dbReference type="InterPro" id="IPR012338">
    <property type="entry name" value="Beta-lactam/transpept-like"/>
</dbReference>
<comment type="similarity">
    <text evidence="2 5">Belongs to the class-C beta-lactamase family.</text>
</comment>
<feature type="domain" description="Beta-lactamase-related" evidence="6">
    <location>
        <begin position="20"/>
        <end position="309"/>
    </location>
</feature>
<dbReference type="InterPro" id="IPR050491">
    <property type="entry name" value="AmpC-like"/>
</dbReference>
<evidence type="ECO:0000259" key="6">
    <source>
        <dbReference type="Pfam" id="PF00144"/>
    </source>
</evidence>
<evidence type="ECO:0000256" key="1">
    <source>
        <dbReference type="ARBA" id="ARBA00001526"/>
    </source>
</evidence>
<dbReference type="EC" id="3.5.2.6" evidence="5"/>
<gene>
    <name evidence="7" type="ORF">ABIE21_000646</name>
</gene>
<dbReference type="Gene3D" id="3.40.710.10">
    <property type="entry name" value="DD-peptidase/beta-lactamase superfamily"/>
    <property type="match status" value="1"/>
</dbReference>
<evidence type="ECO:0000256" key="3">
    <source>
        <dbReference type="ARBA" id="ARBA00022801"/>
    </source>
</evidence>
<evidence type="ECO:0000256" key="2">
    <source>
        <dbReference type="ARBA" id="ARBA00007840"/>
    </source>
</evidence>
<reference evidence="7 8" key="1">
    <citation type="submission" date="2024-06" db="EMBL/GenBank/DDBJ databases">
        <title>Sorghum-associated microbial communities from plants grown in Nebraska, USA.</title>
        <authorList>
            <person name="Schachtman D."/>
        </authorList>
    </citation>
    <scope>NUCLEOTIDE SEQUENCE [LARGE SCALE GENOMIC DNA]</scope>
    <source>
        <strain evidence="7 8">2857</strain>
    </source>
</reference>
<dbReference type="SUPFAM" id="SSF56601">
    <property type="entry name" value="beta-lactamase/transpeptidase-like"/>
    <property type="match status" value="1"/>
</dbReference>
<dbReference type="EMBL" id="JBEPSJ010000001">
    <property type="protein sequence ID" value="MET4581156.1"/>
    <property type="molecule type" value="Genomic_DNA"/>
</dbReference>
<evidence type="ECO:0000313" key="8">
    <source>
        <dbReference type="Proteomes" id="UP001549257"/>
    </source>
</evidence>
<dbReference type="RefSeq" id="WP_354023344.1">
    <property type="nucleotide sequence ID" value="NZ_JBEPSJ010000001.1"/>
</dbReference>